<dbReference type="PROSITE" id="PS51257">
    <property type="entry name" value="PROKAR_LIPOPROTEIN"/>
    <property type="match status" value="1"/>
</dbReference>
<keyword evidence="3" id="KW-0732">Signal</keyword>
<name>A0A1I1AC02_9BACT</name>
<keyword evidence="9" id="KW-1185">Reference proteome</keyword>
<evidence type="ECO:0000256" key="5">
    <source>
        <dbReference type="ARBA" id="ARBA00023237"/>
    </source>
</evidence>
<evidence type="ECO:0000259" key="7">
    <source>
        <dbReference type="Pfam" id="PF14322"/>
    </source>
</evidence>
<dbReference type="Proteomes" id="UP000198790">
    <property type="component" value="Unassembled WGS sequence"/>
</dbReference>
<evidence type="ECO:0000313" key="9">
    <source>
        <dbReference type="Proteomes" id="UP000198790"/>
    </source>
</evidence>
<organism evidence="8 9">
    <name type="scientific">Algoriphagus aquimarinus</name>
    <dbReference type="NCBI Taxonomy" id="237018"/>
    <lineage>
        <taxon>Bacteria</taxon>
        <taxon>Pseudomonadati</taxon>
        <taxon>Bacteroidota</taxon>
        <taxon>Cytophagia</taxon>
        <taxon>Cytophagales</taxon>
        <taxon>Cyclobacteriaceae</taxon>
        <taxon>Algoriphagus</taxon>
    </lineage>
</organism>
<feature type="domain" description="RagB/SusD" evidence="6">
    <location>
        <begin position="332"/>
        <end position="410"/>
    </location>
</feature>
<dbReference type="Gene3D" id="1.25.40.390">
    <property type="match status" value="1"/>
</dbReference>
<dbReference type="AlphaFoldDB" id="A0A1I1AC02"/>
<dbReference type="STRING" id="237018.SAMN04489723_1083"/>
<dbReference type="SUPFAM" id="SSF48452">
    <property type="entry name" value="TPR-like"/>
    <property type="match status" value="1"/>
</dbReference>
<keyword evidence="5" id="KW-0998">Cell outer membrane</keyword>
<dbReference type="InterPro" id="IPR012944">
    <property type="entry name" value="SusD_RagB_dom"/>
</dbReference>
<evidence type="ECO:0000256" key="1">
    <source>
        <dbReference type="ARBA" id="ARBA00004442"/>
    </source>
</evidence>
<gene>
    <name evidence="8" type="ORF">SAMN04489723_1083</name>
</gene>
<evidence type="ECO:0000256" key="2">
    <source>
        <dbReference type="ARBA" id="ARBA00006275"/>
    </source>
</evidence>
<dbReference type="RefSeq" id="WP_092897560.1">
    <property type="nucleotide sequence ID" value="NZ_FOKK01000008.1"/>
</dbReference>
<evidence type="ECO:0000256" key="3">
    <source>
        <dbReference type="ARBA" id="ARBA00022729"/>
    </source>
</evidence>
<feature type="domain" description="SusD-like N-terminal" evidence="7">
    <location>
        <begin position="22"/>
        <end position="222"/>
    </location>
</feature>
<dbReference type="Pfam" id="PF14322">
    <property type="entry name" value="SusD-like_3"/>
    <property type="match status" value="1"/>
</dbReference>
<protein>
    <submittedName>
        <fullName evidence="8">SusD family protein</fullName>
    </submittedName>
</protein>
<reference evidence="8 9" key="1">
    <citation type="submission" date="2016-10" db="EMBL/GenBank/DDBJ databases">
        <authorList>
            <person name="de Groot N.N."/>
        </authorList>
    </citation>
    <scope>NUCLEOTIDE SEQUENCE [LARGE SCALE GENOMIC DNA]</scope>
    <source>
        <strain evidence="8 9">DSM 23399</strain>
    </source>
</reference>
<dbReference type="GO" id="GO:0009279">
    <property type="term" value="C:cell outer membrane"/>
    <property type="evidence" value="ECO:0007669"/>
    <property type="project" value="UniProtKB-SubCell"/>
</dbReference>
<evidence type="ECO:0000256" key="4">
    <source>
        <dbReference type="ARBA" id="ARBA00023136"/>
    </source>
</evidence>
<accession>A0A1I1AC02</accession>
<proteinExistence type="inferred from homology"/>
<dbReference type="InterPro" id="IPR011990">
    <property type="entry name" value="TPR-like_helical_dom_sf"/>
</dbReference>
<dbReference type="Pfam" id="PF07980">
    <property type="entry name" value="SusD_RagB"/>
    <property type="match status" value="1"/>
</dbReference>
<evidence type="ECO:0000313" key="8">
    <source>
        <dbReference type="EMBL" id="SFB35525.1"/>
    </source>
</evidence>
<sequence length="441" mass="50588">MIKNTSYTYLFALMLFSACSGFLDEKPNKNILVPESVSEYEALIDNYDQINLTPVLPFVYADDYYTLASNWQRFMPWQQNAYLWSDDPYLPDESPLDYFLMYRKIFNANIILDKVNTAPEWSVDDLNRLKGKALFWRAHAYYELAVLHLPIPESGFDESDYFIPLVTDAELGSTKENANAGEIFSMILGDLENSLSLLPEIPEYASQPSKYAGYALLARINLYLGKYENAREYAEQVLAGPFTLMDYGMLDSTSSYPFNLFNSETVLFTNMASQGTVSNDNIAFITADLMGSFDSLDLRLPLYTFSNDFGTVSFRGSYTGDYSVFTGIGLDEVYLILAESNVRLGNEEEGLGNLVSLLEKRYSGQIPILLGEEVLLETVLSERRKSLLFRGQRWADLKRFSYWDNQYYILKRSLEEEEILFESKPENFQLKIAQRELAFMK</sequence>
<evidence type="ECO:0000259" key="6">
    <source>
        <dbReference type="Pfam" id="PF07980"/>
    </source>
</evidence>
<dbReference type="EMBL" id="FOKK01000008">
    <property type="protein sequence ID" value="SFB35525.1"/>
    <property type="molecule type" value="Genomic_DNA"/>
</dbReference>
<keyword evidence="4" id="KW-0472">Membrane</keyword>
<dbReference type="InterPro" id="IPR033985">
    <property type="entry name" value="SusD-like_N"/>
</dbReference>
<comment type="subcellular location">
    <subcellularLocation>
        <location evidence="1">Cell outer membrane</location>
    </subcellularLocation>
</comment>
<dbReference type="OrthoDB" id="653598at2"/>
<comment type="similarity">
    <text evidence="2">Belongs to the SusD family.</text>
</comment>